<keyword evidence="2" id="KW-1185">Reference proteome</keyword>
<protein>
    <submittedName>
        <fullName evidence="1">Uncharacterized protein</fullName>
    </submittedName>
</protein>
<dbReference type="Proteomes" id="UP000242474">
    <property type="component" value="Unassembled WGS sequence"/>
</dbReference>
<evidence type="ECO:0000313" key="1">
    <source>
        <dbReference type="EMBL" id="PIA15739.1"/>
    </source>
</evidence>
<organism evidence="1 2">
    <name type="scientific">Coemansia reversa (strain ATCC 12441 / NRRL 1564)</name>
    <dbReference type="NCBI Taxonomy" id="763665"/>
    <lineage>
        <taxon>Eukaryota</taxon>
        <taxon>Fungi</taxon>
        <taxon>Fungi incertae sedis</taxon>
        <taxon>Zoopagomycota</taxon>
        <taxon>Kickxellomycotina</taxon>
        <taxon>Kickxellomycetes</taxon>
        <taxon>Kickxellales</taxon>
        <taxon>Kickxellaceae</taxon>
        <taxon>Coemansia</taxon>
    </lineage>
</organism>
<proteinExistence type="predicted"/>
<gene>
    <name evidence="1" type="ORF">COEREDRAFT_87698</name>
</gene>
<dbReference type="EMBL" id="KZ303505">
    <property type="protein sequence ID" value="PIA15739.1"/>
    <property type="molecule type" value="Genomic_DNA"/>
</dbReference>
<accession>A0A2G5B9P3</accession>
<name>A0A2G5B9P3_COERN</name>
<sequence>MTDTKEDNEYVYYTVHMLTVNSLSDNSQRVFMHRKEMFITLYNIIQEQYFQMIDKIIEYLDLVILNIKEFGAKVDPNELKIKISESLNKYSWDLGKNEVFVVYLQDIPKGKYDNDEYEQIKNQYYKKFEKAKDIIESIVASYKSTCTKVQASLQKEIQEKLKSISWDFL</sequence>
<dbReference type="AlphaFoldDB" id="A0A2G5B9P3"/>
<reference evidence="1 2" key="1">
    <citation type="journal article" date="2015" name="Genome Biol. Evol.">
        <title>Phylogenomic analyses indicate that early fungi evolved digesting cell walls of algal ancestors of land plants.</title>
        <authorList>
            <person name="Chang Y."/>
            <person name="Wang S."/>
            <person name="Sekimoto S."/>
            <person name="Aerts A.L."/>
            <person name="Choi C."/>
            <person name="Clum A."/>
            <person name="LaButti K.M."/>
            <person name="Lindquist E.A."/>
            <person name="Yee Ngan C."/>
            <person name="Ohm R.A."/>
            <person name="Salamov A.A."/>
            <person name="Grigoriev I.V."/>
            <person name="Spatafora J.W."/>
            <person name="Berbee M.L."/>
        </authorList>
    </citation>
    <scope>NUCLEOTIDE SEQUENCE [LARGE SCALE GENOMIC DNA]</scope>
    <source>
        <strain evidence="1 2">NRRL 1564</strain>
    </source>
</reference>
<evidence type="ECO:0000313" key="2">
    <source>
        <dbReference type="Proteomes" id="UP000242474"/>
    </source>
</evidence>